<feature type="region of interest" description="Disordered" evidence="1">
    <location>
        <begin position="161"/>
        <end position="185"/>
    </location>
</feature>
<dbReference type="EMBL" id="CP133613">
    <property type="protein sequence ID" value="WMV13873.1"/>
    <property type="molecule type" value="Genomic_DNA"/>
</dbReference>
<evidence type="ECO:0000313" key="2">
    <source>
        <dbReference type="EMBL" id="WMV13873.1"/>
    </source>
</evidence>
<sequence length="185" mass="21130">MVHQDDPSFNVRVLDRSHRTVRRSMHESYRSPRVRQPGFPVSWLQFINEIPSFGACMSPLGVLYAMLHLGATLGRDTRCTPRVQRALERLQERLKSGRGHRRVKSMVEAHDNVQVDAMSDQISKHTAAVAEFERRRVVEQESMSVTVHQIKEQVLNLALRPSTSSPAKDTDDVSEEDDDFIHCTP</sequence>
<accession>A0AAF0PZG7</accession>
<gene>
    <name evidence="2" type="ORF">MTR67_007258</name>
</gene>
<dbReference type="Proteomes" id="UP001234989">
    <property type="component" value="Chromosome 2"/>
</dbReference>
<dbReference type="AlphaFoldDB" id="A0AAF0PZG7"/>
<proteinExistence type="predicted"/>
<organism evidence="2 3">
    <name type="scientific">Solanum verrucosum</name>
    <dbReference type="NCBI Taxonomy" id="315347"/>
    <lineage>
        <taxon>Eukaryota</taxon>
        <taxon>Viridiplantae</taxon>
        <taxon>Streptophyta</taxon>
        <taxon>Embryophyta</taxon>
        <taxon>Tracheophyta</taxon>
        <taxon>Spermatophyta</taxon>
        <taxon>Magnoliopsida</taxon>
        <taxon>eudicotyledons</taxon>
        <taxon>Gunneridae</taxon>
        <taxon>Pentapetalae</taxon>
        <taxon>asterids</taxon>
        <taxon>lamiids</taxon>
        <taxon>Solanales</taxon>
        <taxon>Solanaceae</taxon>
        <taxon>Solanoideae</taxon>
        <taxon>Solaneae</taxon>
        <taxon>Solanum</taxon>
    </lineage>
</organism>
<evidence type="ECO:0000313" key="3">
    <source>
        <dbReference type="Proteomes" id="UP001234989"/>
    </source>
</evidence>
<evidence type="ECO:0000256" key="1">
    <source>
        <dbReference type="SAM" id="MobiDB-lite"/>
    </source>
</evidence>
<name>A0AAF0PZG7_SOLVR</name>
<reference evidence="2" key="1">
    <citation type="submission" date="2023-08" db="EMBL/GenBank/DDBJ databases">
        <title>A de novo genome assembly of Solanum verrucosum Schlechtendal, a Mexican diploid species geographically isolated from the other diploid A-genome species in potato relatives.</title>
        <authorList>
            <person name="Hosaka K."/>
        </authorList>
    </citation>
    <scope>NUCLEOTIDE SEQUENCE</scope>
    <source>
        <tissue evidence="2">Young leaves</tissue>
    </source>
</reference>
<keyword evidence="3" id="KW-1185">Reference proteome</keyword>
<protein>
    <submittedName>
        <fullName evidence="2">Uncharacterized protein</fullName>
    </submittedName>
</protein>